<organism evidence="2 3">
    <name type="scientific">Dethiosulfovibrio peptidovorans DSM 11002</name>
    <dbReference type="NCBI Taxonomy" id="469381"/>
    <lineage>
        <taxon>Bacteria</taxon>
        <taxon>Thermotogati</taxon>
        <taxon>Synergistota</taxon>
        <taxon>Synergistia</taxon>
        <taxon>Synergistales</taxon>
        <taxon>Dethiosulfovibrionaceae</taxon>
        <taxon>Dethiosulfovibrio</taxon>
    </lineage>
</organism>
<evidence type="ECO:0000313" key="2">
    <source>
        <dbReference type="EMBL" id="EFC91541.1"/>
    </source>
</evidence>
<gene>
    <name evidence="2" type="ORF">Dpep_1515</name>
</gene>
<accession>D2Z7U4</accession>
<protein>
    <submittedName>
        <fullName evidence="2">Uncharacterized protein</fullName>
    </submittedName>
</protein>
<comment type="caution">
    <text evidence="2">The sequence shown here is derived from an EMBL/GenBank/DDBJ whole genome shotgun (WGS) entry which is preliminary data.</text>
</comment>
<dbReference type="eggNOG" id="ENOG5033IHX">
    <property type="taxonomic scope" value="Bacteria"/>
</dbReference>
<dbReference type="EMBL" id="ABTR02000001">
    <property type="protein sequence ID" value="EFC91541.1"/>
    <property type="molecule type" value="Genomic_DNA"/>
</dbReference>
<keyword evidence="3" id="KW-1185">Reference proteome</keyword>
<evidence type="ECO:0000256" key="1">
    <source>
        <dbReference type="SAM" id="Coils"/>
    </source>
</evidence>
<evidence type="ECO:0000313" key="3">
    <source>
        <dbReference type="Proteomes" id="UP000006427"/>
    </source>
</evidence>
<feature type="coiled-coil region" evidence="1">
    <location>
        <begin position="153"/>
        <end position="262"/>
    </location>
</feature>
<dbReference type="AlphaFoldDB" id="D2Z7U4"/>
<sequence>MDDRDRIVSFTESEEEKKVCETMETLYSSIHLFRQKIHDELETRDKSIETLKDNLLSLEREFRDTNQRLEMVQQDKDSLETGKENCEKKLQRSEQECRDLREELDRTNNSLRAMEVQRKENESLKGERYVLLQEIESLRSEIKKIEGLHAGKIEDMNNQFQQEKNKLQDIQCSLEDRIRNLTDLNAEESVARERLNREKRAIVEEMDRVNSEKKEIREQFVRQIASLKDQLKVMERRAQDDLRDLEQRARKELMDLEREKSSRITALEKELGQKQREMSLKDHRLAQLESEHARKLELAKKEFESRMALELDEMKRKYYLELEKARSSGRWSDGEEKDS</sequence>
<dbReference type="Gene3D" id="1.10.287.1490">
    <property type="match status" value="1"/>
</dbReference>
<dbReference type="STRING" id="469381.Dpep_1515"/>
<proteinExistence type="predicted"/>
<dbReference type="Proteomes" id="UP000006427">
    <property type="component" value="Unassembled WGS sequence"/>
</dbReference>
<name>D2Z7U4_9BACT</name>
<dbReference type="PaxDb" id="469381-Dpep_1515"/>
<dbReference type="OrthoDB" id="9820767at2"/>
<dbReference type="RefSeq" id="WP_005661005.1">
    <property type="nucleotide sequence ID" value="NZ_ABTR02000001.1"/>
</dbReference>
<reference evidence="2 3" key="1">
    <citation type="journal article" date="2010" name="Stand. Genomic Sci.">
        <title>Permanent draft genome sequence of Dethiosulfovibrio peptidovorans type strain (SEBR 4207).</title>
        <authorList>
            <person name="Labutti K."/>
            <person name="Mayilraj S."/>
            <person name="Clum A."/>
            <person name="Lucas S."/>
            <person name="Glavina Del Rio T."/>
            <person name="Nolan M."/>
            <person name="Tice H."/>
            <person name="Cheng J.F."/>
            <person name="Pitluck S."/>
            <person name="Liolios K."/>
            <person name="Ivanova N."/>
            <person name="Mavromatis K."/>
            <person name="Mikhailova N."/>
            <person name="Pati A."/>
            <person name="Goodwin L."/>
            <person name="Chen A."/>
            <person name="Palaniappan K."/>
            <person name="Land M."/>
            <person name="Hauser L."/>
            <person name="Chang Y.J."/>
            <person name="Jeffries C.D."/>
            <person name="Rohde M."/>
            <person name="Spring S."/>
            <person name="Goker M."/>
            <person name="Woyke T."/>
            <person name="Bristow J."/>
            <person name="Eisen J.A."/>
            <person name="Markowitz V."/>
            <person name="Hugenholtz P."/>
            <person name="Kyrpides N.C."/>
            <person name="Klenk H.P."/>
            <person name="Lapidus A."/>
        </authorList>
    </citation>
    <scope>NUCLEOTIDE SEQUENCE [LARGE SCALE GENOMIC DNA]</scope>
    <source>
        <strain evidence="2 3">DSM 11002</strain>
    </source>
</reference>
<keyword evidence="1" id="KW-0175">Coiled coil</keyword>
<feature type="coiled-coil region" evidence="1">
    <location>
        <begin position="41"/>
        <end position="117"/>
    </location>
</feature>